<reference evidence="1 2" key="1">
    <citation type="submission" date="2023-07" db="EMBL/GenBank/DDBJ databases">
        <title>Sorghum-associated microbial communities from plants grown in Nebraska, USA.</title>
        <authorList>
            <person name="Schachtman D."/>
        </authorList>
    </citation>
    <scope>NUCLEOTIDE SEQUENCE [LARGE SCALE GENOMIC DNA]</scope>
    <source>
        <strain evidence="1 2">3773</strain>
    </source>
</reference>
<organism evidence="1 2">
    <name type="scientific">Flavobacterium arsenatis</name>
    <dbReference type="NCBI Taxonomy" id="1484332"/>
    <lineage>
        <taxon>Bacteria</taxon>
        <taxon>Pseudomonadati</taxon>
        <taxon>Bacteroidota</taxon>
        <taxon>Flavobacteriia</taxon>
        <taxon>Flavobacteriales</taxon>
        <taxon>Flavobacteriaceae</taxon>
        <taxon>Flavobacterium</taxon>
    </lineage>
</organism>
<proteinExistence type="predicted"/>
<gene>
    <name evidence="1" type="ORF">J2X31_002461</name>
</gene>
<comment type="caution">
    <text evidence="1">The sequence shown here is derived from an EMBL/GenBank/DDBJ whole genome shotgun (WGS) entry which is preliminary data.</text>
</comment>
<accession>A0ABU1TRD8</accession>
<keyword evidence="2" id="KW-1185">Reference proteome</keyword>
<evidence type="ECO:0000313" key="1">
    <source>
        <dbReference type="EMBL" id="MDR6968438.1"/>
    </source>
</evidence>
<protein>
    <submittedName>
        <fullName evidence="1">Uncharacterized protein</fullName>
    </submittedName>
</protein>
<name>A0ABU1TRD8_9FLAO</name>
<dbReference type="EMBL" id="JAVDVI010000010">
    <property type="protein sequence ID" value="MDR6968438.1"/>
    <property type="molecule type" value="Genomic_DNA"/>
</dbReference>
<evidence type="ECO:0000313" key="2">
    <source>
        <dbReference type="Proteomes" id="UP001255185"/>
    </source>
</evidence>
<sequence length="46" mass="5622">MWGLKSVFSEVKEKKRIVRKNRFILEYFSNSITDLLFQPFFKSLHL</sequence>
<dbReference type="Proteomes" id="UP001255185">
    <property type="component" value="Unassembled WGS sequence"/>
</dbReference>